<evidence type="ECO:0000313" key="2">
    <source>
        <dbReference type="EMBL" id="QIZ10753.1"/>
    </source>
</evidence>
<dbReference type="EMBL" id="CP051128">
    <property type="protein sequence ID" value="QIZ10753.1"/>
    <property type="molecule type" value="Genomic_DNA"/>
</dbReference>
<dbReference type="Pfam" id="PF08378">
    <property type="entry name" value="NERD"/>
    <property type="match status" value="1"/>
</dbReference>
<dbReference type="PROSITE" id="PS50965">
    <property type="entry name" value="NERD"/>
    <property type="match status" value="1"/>
</dbReference>
<dbReference type="Proteomes" id="UP000501868">
    <property type="component" value="Chromosome"/>
</dbReference>
<evidence type="ECO:0000313" key="3">
    <source>
        <dbReference type="Proteomes" id="UP000501868"/>
    </source>
</evidence>
<dbReference type="InterPro" id="IPR011528">
    <property type="entry name" value="NERD"/>
</dbReference>
<gene>
    <name evidence="2" type="ORF">HFZ78_03445</name>
</gene>
<sequence length="66" mass="7772">MSLSDKEITNYLSLKKGYEGEQKSDVWLEGLSEDWHIIYDLLLEYNNSKFQIDTLLISQDTIYPII</sequence>
<feature type="domain" description="NERD" evidence="1">
    <location>
        <begin position="16"/>
        <end position="66"/>
    </location>
</feature>
<accession>A0A6H1PB33</accession>
<reference evidence="2 3" key="1">
    <citation type="submission" date="2020-04" db="EMBL/GenBank/DDBJ databases">
        <title>Genome-Wide Identification of 5-Methylcytosine Sites in Bacterial Genomes By High-Throughput Sequencing of MspJI Restriction Fragments.</title>
        <authorList>
            <person name="Wu V."/>
        </authorList>
    </citation>
    <scope>NUCLEOTIDE SEQUENCE [LARGE SCALE GENOMIC DNA]</scope>
    <source>
        <strain evidence="2 3">S2</strain>
    </source>
</reference>
<protein>
    <submittedName>
        <fullName evidence="2">NERD domain-containing protein</fullName>
    </submittedName>
</protein>
<dbReference type="AlphaFoldDB" id="A0A6H1PB33"/>
<organism evidence="2 3">
    <name type="scientific">Priestia megaterium</name>
    <name type="common">Bacillus megaterium</name>
    <dbReference type="NCBI Taxonomy" id="1404"/>
    <lineage>
        <taxon>Bacteria</taxon>
        <taxon>Bacillati</taxon>
        <taxon>Bacillota</taxon>
        <taxon>Bacilli</taxon>
        <taxon>Bacillales</taxon>
        <taxon>Bacillaceae</taxon>
        <taxon>Priestia</taxon>
    </lineage>
</organism>
<reference evidence="2 3" key="2">
    <citation type="submission" date="2020-04" db="EMBL/GenBank/DDBJ databases">
        <authorList>
            <person name="Fomenkov A."/>
            <person name="Anton B.P."/>
            <person name="Roberts R.J."/>
        </authorList>
    </citation>
    <scope>NUCLEOTIDE SEQUENCE [LARGE SCALE GENOMIC DNA]</scope>
    <source>
        <strain evidence="2 3">S2</strain>
    </source>
</reference>
<proteinExistence type="predicted"/>
<evidence type="ECO:0000259" key="1">
    <source>
        <dbReference type="PROSITE" id="PS50965"/>
    </source>
</evidence>
<name>A0A6H1PB33_PRIMG</name>